<sequence length="115" mass="12709">MSLFEAKKGGSDLTQIVHHSDRGWQYIGQDYTQGLKALGVQLSVGSTGDSYDNALAESVNGAYKAELVRDRLFESVGRLEFETAGWVAWWNESRLHQGLGYRTPQEVVSGALVFV</sequence>
<dbReference type="SUPFAM" id="SSF53098">
    <property type="entry name" value="Ribonuclease H-like"/>
    <property type="match status" value="1"/>
</dbReference>
<dbReference type="Pfam" id="PF13683">
    <property type="entry name" value="rve_3"/>
    <property type="match status" value="1"/>
</dbReference>
<dbReference type="AlphaFoldDB" id="A0A1Y1RP10"/>
<dbReference type="InterPro" id="IPR036397">
    <property type="entry name" value="RNaseH_sf"/>
</dbReference>
<evidence type="ECO:0000313" key="3">
    <source>
        <dbReference type="Proteomes" id="UP000192359"/>
    </source>
</evidence>
<organism evidence="2 3">
    <name type="scientific">Rothia nasimurium</name>
    <dbReference type="NCBI Taxonomy" id="85336"/>
    <lineage>
        <taxon>Bacteria</taxon>
        <taxon>Bacillati</taxon>
        <taxon>Actinomycetota</taxon>
        <taxon>Actinomycetes</taxon>
        <taxon>Micrococcales</taxon>
        <taxon>Micrococcaceae</taxon>
        <taxon>Rothia</taxon>
    </lineage>
</organism>
<name>A0A1Y1RP10_9MICC</name>
<dbReference type="PROSITE" id="PS50994">
    <property type="entry name" value="INTEGRASE"/>
    <property type="match status" value="1"/>
</dbReference>
<dbReference type="InterPro" id="IPR012337">
    <property type="entry name" value="RNaseH-like_sf"/>
</dbReference>
<dbReference type="OrthoDB" id="4281720at2"/>
<reference evidence="2 3" key="1">
    <citation type="submission" date="2016-05" db="EMBL/GenBank/DDBJ databases">
        <title>Draft genome sequence of a porcine commensal Rothia nasimurium.</title>
        <authorList>
            <person name="Gaiser R.A."/>
            <person name="Van Baarlen P."/>
            <person name="Wells J.M."/>
        </authorList>
    </citation>
    <scope>NUCLEOTIDE SEQUENCE [LARGE SCALE GENOMIC DNA]</scope>
    <source>
        <strain evidence="2 3">PT-32</strain>
    </source>
</reference>
<dbReference type="GO" id="GO:0003676">
    <property type="term" value="F:nucleic acid binding"/>
    <property type="evidence" value="ECO:0007669"/>
    <property type="project" value="InterPro"/>
</dbReference>
<gene>
    <name evidence="2" type="ORF">A7979_04790</name>
</gene>
<evidence type="ECO:0000313" key="2">
    <source>
        <dbReference type="EMBL" id="ORC15936.1"/>
    </source>
</evidence>
<dbReference type="PANTHER" id="PTHR46889:SF4">
    <property type="entry name" value="TRANSPOSASE INSO FOR INSERTION SEQUENCE ELEMENT IS911B-RELATED"/>
    <property type="match status" value="1"/>
</dbReference>
<protein>
    <recommendedName>
        <fullName evidence="1">Integrase catalytic domain-containing protein</fullName>
    </recommendedName>
</protein>
<dbReference type="Gene3D" id="3.30.420.10">
    <property type="entry name" value="Ribonuclease H-like superfamily/Ribonuclease H"/>
    <property type="match status" value="1"/>
</dbReference>
<dbReference type="GO" id="GO:0015074">
    <property type="term" value="P:DNA integration"/>
    <property type="evidence" value="ECO:0007669"/>
    <property type="project" value="InterPro"/>
</dbReference>
<keyword evidence="3" id="KW-1185">Reference proteome</keyword>
<accession>A0A1Y1RP10</accession>
<comment type="caution">
    <text evidence="2">The sequence shown here is derived from an EMBL/GenBank/DDBJ whole genome shotgun (WGS) entry which is preliminary data.</text>
</comment>
<evidence type="ECO:0000259" key="1">
    <source>
        <dbReference type="PROSITE" id="PS50994"/>
    </source>
</evidence>
<dbReference type="Proteomes" id="UP000192359">
    <property type="component" value="Unassembled WGS sequence"/>
</dbReference>
<dbReference type="InterPro" id="IPR050900">
    <property type="entry name" value="Transposase_IS3/IS150/IS904"/>
</dbReference>
<feature type="domain" description="Integrase catalytic" evidence="1">
    <location>
        <begin position="1"/>
        <end position="112"/>
    </location>
</feature>
<dbReference type="PANTHER" id="PTHR46889">
    <property type="entry name" value="TRANSPOSASE INSF FOR INSERTION SEQUENCE IS3B-RELATED"/>
    <property type="match status" value="1"/>
</dbReference>
<dbReference type="EMBL" id="LXWF01000041">
    <property type="protein sequence ID" value="ORC15936.1"/>
    <property type="molecule type" value="Genomic_DNA"/>
</dbReference>
<proteinExistence type="predicted"/>
<dbReference type="InterPro" id="IPR001584">
    <property type="entry name" value="Integrase_cat-core"/>
</dbReference>